<protein>
    <submittedName>
        <fullName evidence="1">Uncharacterized protein</fullName>
    </submittedName>
</protein>
<dbReference type="AlphaFoldDB" id="A0A834X3D1"/>
<proteinExistence type="predicted"/>
<dbReference type="Proteomes" id="UP000634136">
    <property type="component" value="Unassembled WGS sequence"/>
</dbReference>
<evidence type="ECO:0000313" key="2">
    <source>
        <dbReference type="Proteomes" id="UP000634136"/>
    </source>
</evidence>
<comment type="caution">
    <text evidence="1">The sequence shown here is derived from an EMBL/GenBank/DDBJ whole genome shotgun (WGS) entry which is preliminary data.</text>
</comment>
<dbReference type="EMBL" id="JAAIUW010000003">
    <property type="protein sequence ID" value="KAF7837139.1"/>
    <property type="molecule type" value="Genomic_DNA"/>
</dbReference>
<reference evidence="1" key="1">
    <citation type="submission" date="2020-09" db="EMBL/GenBank/DDBJ databases">
        <title>Genome-Enabled Discovery of Anthraquinone Biosynthesis in Senna tora.</title>
        <authorList>
            <person name="Kang S.-H."/>
            <person name="Pandey R.P."/>
            <person name="Lee C.-M."/>
            <person name="Sim J.-S."/>
            <person name="Jeong J.-T."/>
            <person name="Choi B.-S."/>
            <person name="Jung M."/>
            <person name="Ginzburg D."/>
            <person name="Zhao K."/>
            <person name="Won S.Y."/>
            <person name="Oh T.-J."/>
            <person name="Yu Y."/>
            <person name="Kim N.-H."/>
            <person name="Lee O.R."/>
            <person name="Lee T.-H."/>
            <person name="Bashyal P."/>
            <person name="Kim T.-S."/>
            <person name="Lee W.-H."/>
            <person name="Kawkins C."/>
            <person name="Kim C.-K."/>
            <person name="Kim J.S."/>
            <person name="Ahn B.O."/>
            <person name="Rhee S.Y."/>
            <person name="Sohng J.K."/>
        </authorList>
    </citation>
    <scope>NUCLEOTIDE SEQUENCE</scope>
    <source>
        <tissue evidence="1">Leaf</tissue>
    </source>
</reference>
<gene>
    <name evidence="1" type="ORF">G2W53_005621</name>
</gene>
<sequence>MAQPKSTPNRAFNRKSRFDLQRSAPKFNWLNSLERKEIDLGAKKCRDESDSNQNALYLN</sequence>
<organism evidence="1 2">
    <name type="scientific">Senna tora</name>
    <dbReference type="NCBI Taxonomy" id="362788"/>
    <lineage>
        <taxon>Eukaryota</taxon>
        <taxon>Viridiplantae</taxon>
        <taxon>Streptophyta</taxon>
        <taxon>Embryophyta</taxon>
        <taxon>Tracheophyta</taxon>
        <taxon>Spermatophyta</taxon>
        <taxon>Magnoliopsida</taxon>
        <taxon>eudicotyledons</taxon>
        <taxon>Gunneridae</taxon>
        <taxon>Pentapetalae</taxon>
        <taxon>rosids</taxon>
        <taxon>fabids</taxon>
        <taxon>Fabales</taxon>
        <taxon>Fabaceae</taxon>
        <taxon>Caesalpinioideae</taxon>
        <taxon>Cassia clade</taxon>
        <taxon>Senna</taxon>
    </lineage>
</organism>
<accession>A0A834X3D1</accession>
<evidence type="ECO:0000313" key="1">
    <source>
        <dbReference type="EMBL" id="KAF7837139.1"/>
    </source>
</evidence>
<name>A0A834X3D1_9FABA</name>
<keyword evidence="2" id="KW-1185">Reference proteome</keyword>